<comment type="similarity">
    <text evidence="2 5">Belongs to the DegT/DnrJ/EryC1 family.</text>
</comment>
<evidence type="ECO:0000256" key="5">
    <source>
        <dbReference type="RuleBase" id="RU004508"/>
    </source>
</evidence>
<dbReference type="InterPro" id="IPR015422">
    <property type="entry name" value="PyrdxlP-dep_Trfase_small"/>
</dbReference>
<dbReference type="FunFam" id="3.40.640.10:FF:000089">
    <property type="entry name" value="Aminotransferase, DegT/DnrJ/EryC1/StrS family"/>
    <property type="match status" value="1"/>
</dbReference>
<dbReference type="FunFam" id="3.90.1150.10:FF:000245">
    <property type="entry name" value="Pleiotropic regulatory protein"/>
    <property type="match status" value="1"/>
</dbReference>
<sequence>MIHLFDLTRQYERIRGEILNAIDKVISSGRVILGENVRRLEEEIASFIGVKHGVGVASGSDALLIALRAMGVEKGDTVVTTPYTFFATASAPYRLGARVIFVDVDENTFNIDLNQLEHVLKKEKVKAVIPVHLFGRTVDLEALSFLREKYGVMLLEDCAQSMGSEWKFSSGEIRKSGSVGDAAIFSFFPTKNLGTYGDGGMIVTNSDEIAEESRILRVHGARKKYFHEEVGYNSRLDEIHAAILRVKLRYLERWTEERIRVARTYQELFEEKKLPMVFPRVEEKGFRYHVFHQYVVIFESEEVRERVREGLKERGIQTAVYYPLPLHLQKCFKDLGYREGDFPVAESLSKRSLALPMFPELRDDEIKEVVDTIALFF</sequence>
<feature type="active site" description="Proton acceptor" evidence="3">
    <location>
        <position position="191"/>
    </location>
</feature>
<dbReference type="Proteomes" id="UP000058636">
    <property type="component" value="Unassembled WGS sequence"/>
</dbReference>
<keyword evidence="6" id="KW-0808">Transferase</keyword>
<comment type="caution">
    <text evidence="6">The sequence shown here is derived from an EMBL/GenBank/DDBJ whole genome shotgun (WGS) entry which is preliminary data.</text>
</comment>
<dbReference type="PATRIC" id="fig|93930.3.peg.1402"/>
<dbReference type="AlphaFoldDB" id="A0A101ER32"/>
<keyword evidence="1 4" id="KW-0663">Pyridoxal phosphate</keyword>
<evidence type="ECO:0000256" key="1">
    <source>
        <dbReference type="ARBA" id="ARBA00022898"/>
    </source>
</evidence>
<dbReference type="RefSeq" id="WP_038033800.1">
    <property type="nucleotide sequence ID" value="NZ_DAITJQ010000003.1"/>
</dbReference>
<organism evidence="6 7">
    <name type="scientific">Thermotoga petrophila</name>
    <dbReference type="NCBI Taxonomy" id="93929"/>
    <lineage>
        <taxon>Bacteria</taxon>
        <taxon>Thermotogati</taxon>
        <taxon>Thermotogota</taxon>
        <taxon>Thermotogae</taxon>
        <taxon>Thermotogales</taxon>
        <taxon>Thermotogaceae</taxon>
        <taxon>Thermotoga</taxon>
    </lineage>
</organism>
<keyword evidence="6" id="KW-0032">Aminotransferase</keyword>
<evidence type="ECO:0000313" key="7">
    <source>
        <dbReference type="Proteomes" id="UP000058636"/>
    </source>
</evidence>
<dbReference type="Pfam" id="PF01041">
    <property type="entry name" value="DegT_DnrJ_EryC1"/>
    <property type="match status" value="1"/>
</dbReference>
<accession>A0A101ER32</accession>
<gene>
    <name evidence="6" type="ORF">XD57_0558</name>
</gene>
<protein>
    <submittedName>
        <fullName evidence="6">DegT/DnrJ/EryC1/StrS aminotransferase</fullName>
    </submittedName>
</protein>
<evidence type="ECO:0000256" key="4">
    <source>
        <dbReference type="PIRSR" id="PIRSR000390-2"/>
    </source>
</evidence>
<dbReference type="InterPro" id="IPR015424">
    <property type="entry name" value="PyrdxlP-dep_Trfase"/>
</dbReference>
<dbReference type="GO" id="GO:0008483">
    <property type="term" value="F:transaminase activity"/>
    <property type="evidence" value="ECO:0007669"/>
    <property type="project" value="UniProtKB-KW"/>
</dbReference>
<feature type="modified residue" description="N6-(pyridoxal phosphate)lysine" evidence="4">
    <location>
        <position position="191"/>
    </location>
</feature>
<dbReference type="PANTHER" id="PTHR30244:SF36">
    <property type="entry name" value="3-OXO-GLUCOSE-6-PHOSPHATE:GLUTAMATE AMINOTRANSFERASE"/>
    <property type="match status" value="1"/>
</dbReference>
<dbReference type="PANTHER" id="PTHR30244">
    <property type="entry name" value="TRANSAMINASE"/>
    <property type="match status" value="1"/>
</dbReference>
<reference evidence="6 7" key="1">
    <citation type="journal article" date="2015" name="MBio">
        <title>Genome-Resolved Metagenomic Analysis Reveals Roles for Candidate Phyla and Other Microbial Community Members in Biogeochemical Transformations in Oil Reservoirs.</title>
        <authorList>
            <person name="Hu P."/>
            <person name="Tom L."/>
            <person name="Singh A."/>
            <person name="Thomas B.C."/>
            <person name="Baker B.J."/>
            <person name="Piceno Y.M."/>
            <person name="Andersen G.L."/>
            <person name="Banfield J.F."/>
        </authorList>
    </citation>
    <scope>NUCLEOTIDE SEQUENCE [LARGE SCALE GENOMIC DNA]</scope>
    <source>
        <strain evidence="6">46_26</strain>
    </source>
</reference>
<dbReference type="EMBL" id="LGFG01000031">
    <property type="protein sequence ID" value="KUK23328.1"/>
    <property type="molecule type" value="Genomic_DNA"/>
</dbReference>
<evidence type="ECO:0000256" key="3">
    <source>
        <dbReference type="PIRSR" id="PIRSR000390-1"/>
    </source>
</evidence>
<dbReference type="PIRSF" id="PIRSF000390">
    <property type="entry name" value="PLP_StrS"/>
    <property type="match status" value="1"/>
</dbReference>
<evidence type="ECO:0000313" key="6">
    <source>
        <dbReference type="EMBL" id="KUK23328.1"/>
    </source>
</evidence>
<evidence type="ECO:0000256" key="2">
    <source>
        <dbReference type="ARBA" id="ARBA00037999"/>
    </source>
</evidence>
<dbReference type="InterPro" id="IPR000653">
    <property type="entry name" value="DegT/StrS_aminotransferase"/>
</dbReference>
<dbReference type="GO" id="GO:0000271">
    <property type="term" value="P:polysaccharide biosynthetic process"/>
    <property type="evidence" value="ECO:0007669"/>
    <property type="project" value="TreeGrafter"/>
</dbReference>
<name>A0A101ER32_9THEM</name>
<dbReference type="GO" id="GO:0030170">
    <property type="term" value="F:pyridoxal phosphate binding"/>
    <property type="evidence" value="ECO:0007669"/>
    <property type="project" value="UniProtKB-ARBA"/>
</dbReference>
<proteinExistence type="inferred from homology"/>
<dbReference type="Gene3D" id="3.40.640.10">
    <property type="entry name" value="Type I PLP-dependent aspartate aminotransferase-like (Major domain)"/>
    <property type="match status" value="1"/>
</dbReference>
<dbReference type="SUPFAM" id="SSF53383">
    <property type="entry name" value="PLP-dependent transferases"/>
    <property type="match status" value="1"/>
</dbReference>
<dbReference type="CDD" id="cd00616">
    <property type="entry name" value="AHBA_syn"/>
    <property type="match status" value="1"/>
</dbReference>
<dbReference type="Gene3D" id="3.90.1150.10">
    <property type="entry name" value="Aspartate Aminotransferase, domain 1"/>
    <property type="match status" value="1"/>
</dbReference>
<dbReference type="InterPro" id="IPR015421">
    <property type="entry name" value="PyrdxlP-dep_Trfase_major"/>
</dbReference>